<accession>A0A369JS03</accession>
<comment type="caution">
    <text evidence="1">The sequence shown here is derived from an EMBL/GenBank/DDBJ whole genome shotgun (WGS) entry which is preliminary data.</text>
</comment>
<name>A0A369JS03_HYPMA</name>
<proteinExistence type="predicted"/>
<dbReference type="AlphaFoldDB" id="A0A369JS03"/>
<dbReference type="Proteomes" id="UP000076154">
    <property type="component" value="Unassembled WGS sequence"/>
</dbReference>
<sequence>MPNPTTHHYPRKRETILATLGLLSHSTTSHTLLQPLDDEFTYAIPLMAQPAVDAYRPPRRLLRAFAFWELRAARVMKSTTSGRTIALTTIALMHFSGEPHICSRLQQRIPDLHRSWAGLTGAVSVNVPGILSSGIRHPGNAALHPVDFQDGAALSICISPPAKLVSTMREETSRSCWSFCLYLQDPSSVMHCIDFNISILTYADVASPVSRLRGFHLRNSFPEYH</sequence>
<organism evidence="1 2">
    <name type="scientific">Hypsizygus marmoreus</name>
    <name type="common">White beech mushroom</name>
    <name type="synonym">Agaricus marmoreus</name>
    <dbReference type="NCBI Taxonomy" id="39966"/>
    <lineage>
        <taxon>Eukaryota</taxon>
        <taxon>Fungi</taxon>
        <taxon>Dikarya</taxon>
        <taxon>Basidiomycota</taxon>
        <taxon>Agaricomycotina</taxon>
        <taxon>Agaricomycetes</taxon>
        <taxon>Agaricomycetidae</taxon>
        <taxon>Agaricales</taxon>
        <taxon>Tricholomatineae</taxon>
        <taxon>Lyophyllaceae</taxon>
        <taxon>Hypsizygus</taxon>
    </lineage>
</organism>
<keyword evidence="2" id="KW-1185">Reference proteome</keyword>
<reference evidence="1" key="1">
    <citation type="submission" date="2018-04" db="EMBL/GenBank/DDBJ databases">
        <title>Whole genome sequencing of Hypsizygus marmoreus.</title>
        <authorList>
            <person name="Choi I.-G."/>
            <person name="Min B."/>
            <person name="Kim J.-G."/>
            <person name="Kim S."/>
            <person name="Oh Y.-L."/>
            <person name="Kong W.-S."/>
            <person name="Park H."/>
            <person name="Jeong J."/>
            <person name="Song E.-S."/>
        </authorList>
    </citation>
    <scope>NUCLEOTIDE SEQUENCE [LARGE SCALE GENOMIC DNA]</scope>
    <source>
        <strain evidence="1">51987-8</strain>
    </source>
</reference>
<evidence type="ECO:0000313" key="2">
    <source>
        <dbReference type="Proteomes" id="UP000076154"/>
    </source>
</evidence>
<dbReference type="InParanoid" id="A0A369JS03"/>
<protein>
    <submittedName>
        <fullName evidence="1">Uncharacterized protein</fullName>
    </submittedName>
</protein>
<gene>
    <name evidence="1" type="ORF">Hypma_010773</name>
</gene>
<dbReference type="EMBL" id="LUEZ02000052">
    <property type="protein sequence ID" value="RDB22134.1"/>
    <property type="molecule type" value="Genomic_DNA"/>
</dbReference>
<evidence type="ECO:0000313" key="1">
    <source>
        <dbReference type="EMBL" id="RDB22134.1"/>
    </source>
</evidence>